<dbReference type="EMBL" id="JAGSPD010000004">
    <property type="protein sequence ID" value="MBV7268938.1"/>
    <property type="molecule type" value="Genomic_DNA"/>
</dbReference>
<organism evidence="2 3">
    <name type="scientific">Winogradskyella luteola</name>
    <dbReference type="NCBI Taxonomy" id="2828330"/>
    <lineage>
        <taxon>Bacteria</taxon>
        <taxon>Pseudomonadati</taxon>
        <taxon>Bacteroidota</taxon>
        <taxon>Flavobacteriia</taxon>
        <taxon>Flavobacteriales</taxon>
        <taxon>Flavobacteriaceae</taxon>
        <taxon>Winogradskyella</taxon>
    </lineage>
</organism>
<dbReference type="InterPro" id="IPR019052">
    <property type="entry name" value="DUF2383"/>
</dbReference>
<accession>A0A9X1F9M4</accession>
<reference evidence="2" key="1">
    <citation type="submission" date="2021-04" db="EMBL/GenBank/DDBJ databases">
        <authorList>
            <person name="Pira H."/>
            <person name="Risdian C."/>
            <person name="Wink J."/>
        </authorList>
    </citation>
    <scope>NUCLEOTIDE SEQUENCE</scope>
    <source>
        <strain evidence="2">WHY3</strain>
    </source>
</reference>
<dbReference type="Proteomes" id="UP001138894">
    <property type="component" value="Unassembled WGS sequence"/>
</dbReference>
<sequence length="149" mass="17319">MKYEKEISNKLNELIEKNINAKDGYARAIEKVDNSEIKRFFKSRAEERAEFVKELRSEVWNNGEIPENSGNITGELHRNWMSLKSLFSSNDEEAMLNETIRGEKSSLEEYNEILSNTTLPLNISNLLRKQRNTIEATIKEAENYEVVMS</sequence>
<name>A0A9X1F9M4_9FLAO</name>
<evidence type="ECO:0000259" key="1">
    <source>
        <dbReference type="Pfam" id="PF09537"/>
    </source>
</evidence>
<evidence type="ECO:0000313" key="3">
    <source>
        <dbReference type="Proteomes" id="UP001138894"/>
    </source>
</evidence>
<dbReference type="NCBIfam" id="TIGR02284">
    <property type="entry name" value="PA2169 family four-helix-bundle protein"/>
    <property type="match status" value="1"/>
</dbReference>
<protein>
    <submittedName>
        <fullName evidence="2">PA2169 family four-helix-bundle protein</fullName>
    </submittedName>
</protein>
<gene>
    <name evidence="2" type="ORF">KCG49_07035</name>
</gene>
<feature type="domain" description="DUF2383" evidence="1">
    <location>
        <begin position="7"/>
        <end position="115"/>
    </location>
</feature>
<dbReference type="AlphaFoldDB" id="A0A9X1F9M4"/>
<keyword evidence="3" id="KW-1185">Reference proteome</keyword>
<comment type="caution">
    <text evidence="2">The sequence shown here is derived from an EMBL/GenBank/DDBJ whole genome shotgun (WGS) entry which is preliminary data.</text>
</comment>
<dbReference type="RefSeq" id="WP_218545477.1">
    <property type="nucleotide sequence ID" value="NZ_JAGSPD010000004.1"/>
</dbReference>
<dbReference type="InterPro" id="IPR011971">
    <property type="entry name" value="CHP02284"/>
</dbReference>
<evidence type="ECO:0000313" key="2">
    <source>
        <dbReference type="EMBL" id="MBV7268938.1"/>
    </source>
</evidence>
<proteinExistence type="predicted"/>
<dbReference type="Pfam" id="PF09537">
    <property type="entry name" value="DUF2383"/>
    <property type="match status" value="1"/>
</dbReference>
<dbReference type="PIRSF" id="PIRSF029477">
    <property type="entry name" value="UCP029477"/>
    <property type="match status" value="1"/>
</dbReference>
<dbReference type="InterPro" id="IPR016920">
    <property type="entry name" value="UCP029477"/>
</dbReference>